<dbReference type="Pfam" id="PF10236">
    <property type="entry name" value="DAP3"/>
    <property type="match status" value="1"/>
</dbReference>
<organism evidence="8 9">
    <name type="scientific">Ciona intestinalis</name>
    <name type="common">Transparent sea squirt</name>
    <name type="synonym">Ascidia intestinalis</name>
    <dbReference type="NCBI Taxonomy" id="7719"/>
    <lineage>
        <taxon>Eukaryota</taxon>
        <taxon>Metazoa</taxon>
        <taxon>Chordata</taxon>
        <taxon>Tunicata</taxon>
        <taxon>Ascidiacea</taxon>
        <taxon>Phlebobranchia</taxon>
        <taxon>Cionidae</taxon>
        <taxon>Ciona</taxon>
    </lineage>
</organism>
<dbReference type="GO" id="GO:0006915">
    <property type="term" value="P:apoptotic process"/>
    <property type="evidence" value="ECO:0007669"/>
    <property type="project" value="InterPro"/>
</dbReference>
<evidence type="ECO:0000313" key="8">
    <source>
        <dbReference type="Ensembl" id="ENSCINP00000006678.2"/>
    </source>
</evidence>
<keyword evidence="5" id="KW-0496">Mitochondrion</keyword>
<dbReference type="AlphaFoldDB" id="F6Z599"/>
<comment type="subcellular location">
    <subcellularLocation>
        <location evidence="1">Mitochondrion</location>
    </subcellularLocation>
</comment>
<dbReference type="GO" id="GO:0005763">
    <property type="term" value="C:mitochondrial small ribosomal subunit"/>
    <property type="evidence" value="ECO:0000318"/>
    <property type="project" value="GO_Central"/>
</dbReference>
<dbReference type="InterPro" id="IPR019368">
    <property type="entry name" value="Ribosomal_mS29"/>
</dbReference>
<dbReference type="PANTHER" id="PTHR12810:SF0">
    <property type="entry name" value="SMALL RIBOSOMAL SUBUNIT PROTEIN MS29"/>
    <property type="match status" value="1"/>
</dbReference>
<keyword evidence="3" id="KW-0809">Transit peptide</keyword>
<accession>F6Z599</accession>
<evidence type="ECO:0000256" key="2">
    <source>
        <dbReference type="ARBA" id="ARBA00009863"/>
    </source>
</evidence>
<name>F6Z599_CIOIN</name>
<evidence type="ECO:0000256" key="1">
    <source>
        <dbReference type="ARBA" id="ARBA00004173"/>
    </source>
</evidence>
<dbReference type="Proteomes" id="UP000008144">
    <property type="component" value="Chromosome 9"/>
</dbReference>
<evidence type="ECO:0000256" key="7">
    <source>
        <dbReference type="ARBA" id="ARBA00035140"/>
    </source>
</evidence>
<dbReference type="InParanoid" id="F6Z599"/>
<keyword evidence="9" id="KW-1185">Reference proteome</keyword>
<evidence type="ECO:0000256" key="6">
    <source>
        <dbReference type="ARBA" id="ARBA00023274"/>
    </source>
</evidence>
<reference evidence="8" key="2">
    <citation type="journal article" date="2008" name="Genome Biol.">
        <title>Improved genome assembly and evidence-based global gene model set for the chordate Ciona intestinalis: new insight into intron and operon populations.</title>
        <authorList>
            <person name="Satou Y."/>
            <person name="Mineta K."/>
            <person name="Ogasawara M."/>
            <person name="Sasakura Y."/>
            <person name="Shoguchi E."/>
            <person name="Ueno K."/>
            <person name="Yamada L."/>
            <person name="Matsumoto J."/>
            <person name="Wasserscheid J."/>
            <person name="Dewar K."/>
            <person name="Wiley G.B."/>
            <person name="Macmil S.L."/>
            <person name="Roe B.A."/>
            <person name="Zeller R.W."/>
            <person name="Hastings K.E."/>
            <person name="Lemaire P."/>
            <person name="Lindquist E."/>
            <person name="Endo T."/>
            <person name="Hotta K."/>
            <person name="Inaba K."/>
        </authorList>
    </citation>
    <scope>NUCLEOTIDE SEQUENCE [LARGE SCALE GENOMIC DNA]</scope>
    <source>
        <strain evidence="8">wild type</strain>
    </source>
</reference>
<dbReference type="PANTHER" id="PTHR12810">
    <property type="entry name" value="MITOCHONDRIAL 28S RIBOSOMAL PROTEIN S29"/>
    <property type="match status" value="1"/>
</dbReference>
<dbReference type="STRING" id="7719.ENSCINP00000006678"/>
<protein>
    <recommendedName>
        <fullName evidence="7">Small ribosomal subunit protein mS29</fullName>
    </recommendedName>
</protein>
<keyword evidence="4" id="KW-0689">Ribosomal protein</keyword>
<evidence type="ECO:0000256" key="4">
    <source>
        <dbReference type="ARBA" id="ARBA00022980"/>
    </source>
</evidence>
<evidence type="ECO:0000313" key="9">
    <source>
        <dbReference type="Proteomes" id="UP000008144"/>
    </source>
</evidence>
<evidence type="ECO:0000256" key="5">
    <source>
        <dbReference type="ARBA" id="ARBA00023128"/>
    </source>
</evidence>
<dbReference type="InterPro" id="IPR008092">
    <property type="entry name" value="Ribosomal_mS29_met"/>
</dbReference>
<dbReference type="GeneTree" id="ENSGT00390000015248"/>
<reference evidence="8" key="4">
    <citation type="submission" date="2025-09" db="UniProtKB">
        <authorList>
            <consortium name="Ensembl"/>
        </authorList>
    </citation>
    <scope>IDENTIFICATION</scope>
</reference>
<dbReference type="Ensembl" id="ENSCINT00000006678.2">
    <property type="protein sequence ID" value="ENSCINP00000006678.2"/>
    <property type="gene ID" value="ENSCING00000003252.2"/>
</dbReference>
<dbReference type="EMBL" id="EAAA01002865">
    <property type="status" value="NOT_ANNOTATED_CDS"/>
    <property type="molecule type" value="Genomic_DNA"/>
</dbReference>
<evidence type="ECO:0000256" key="3">
    <source>
        <dbReference type="ARBA" id="ARBA00022946"/>
    </source>
</evidence>
<comment type="similarity">
    <text evidence="2">Belongs to the mitochondrion-specific ribosomal protein mS29 family.</text>
</comment>
<dbReference type="OMA" id="DITNYDW"/>
<dbReference type="GO" id="GO:0003735">
    <property type="term" value="F:structural constituent of ribosome"/>
    <property type="evidence" value="ECO:0000318"/>
    <property type="project" value="GO_Central"/>
</dbReference>
<sequence>LRTNSDSSPGLASSIKKIYCNERDPGNHTLKDIGLMHEIPKEDQSSLVLKYDKGFRKKFLTEASAVDKLCIMIRKPGLELVNYLKHANYSTAVNRYLMYGPAGCGKTMTMMYAVDYCKKQGWLIVPVFNPWTWIQYKNTYIVHQREEIVRSLWNKDRVDHPEIAARWLENFRQINSDLLENVFTTREYTWSKHEKTKSGVSFSTLVDLGIARVRIATDVAGCILREIINQDSPDFPRTLAAVDCANSFFGISTLKIEPGVYLEPNELALVHNFKKILSNKWKNGAVIVGLNTSGIPSQTKRIAKVSSEHPYDILGQEGFDILDPHIPIHVPHYTDKEAISHLAYYQDRKWLVGRSTTEAGEAEILQICGNSPTDICVYCGHL</sequence>
<proteinExistence type="inferred from homology"/>
<reference evidence="9" key="1">
    <citation type="journal article" date="2002" name="Science">
        <title>The draft genome of Ciona intestinalis: insights into chordate and vertebrate origins.</title>
        <authorList>
            <person name="Dehal P."/>
            <person name="Satou Y."/>
            <person name="Campbell R.K."/>
            <person name="Chapman J."/>
            <person name="Degnan B."/>
            <person name="De Tomaso A."/>
            <person name="Davidson B."/>
            <person name="Di Gregorio A."/>
            <person name="Gelpke M."/>
            <person name="Goodstein D.M."/>
            <person name="Harafuji N."/>
            <person name="Hastings K.E."/>
            <person name="Ho I."/>
            <person name="Hotta K."/>
            <person name="Huang W."/>
            <person name="Kawashima T."/>
            <person name="Lemaire P."/>
            <person name="Martinez D."/>
            <person name="Meinertzhagen I.A."/>
            <person name="Necula S."/>
            <person name="Nonaka M."/>
            <person name="Putnam N."/>
            <person name="Rash S."/>
            <person name="Saiga H."/>
            <person name="Satake M."/>
            <person name="Terry A."/>
            <person name="Yamada L."/>
            <person name="Wang H.G."/>
            <person name="Awazu S."/>
            <person name="Azumi K."/>
            <person name="Boore J."/>
            <person name="Branno M."/>
            <person name="Chin-Bow S."/>
            <person name="DeSantis R."/>
            <person name="Doyle S."/>
            <person name="Francino P."/>
            <person name="Keys D.N."/>
            <person name="Haga S."/>
            <person name="Hayashi H."/>
            <person name="Hino K."/>
            <person name="Imai K.S."/>
            <person name="Inaba K."/>
            <person name="Kano S."/>
            <person name="Kobayashi K."/>
            <person name="Kobayashi M."/>
            <person name="Lee B.I."/>
            <person name="Makabe K.W."/>
            <person name="Manohar C."/>
            <person name="Matassi G."/>
            <person name="Medina M."/>
            <person name="Mochizuki Y."/>
            <person name="Mount S."/>
            <person name="Morishita T."/>
            <person name="Miura S."/>
            <person name="Nakayama A."/>
            <person name="Nishizaka S."/>
            <person name="Nomoto H."/>
            <person name="Ohta F."/>
            <person name="Oishi K."/>
            <person name="Rigoutsos I."/>
            <person name="Sano M."/>
            <person name="Sasaki A."/>
            <person name="Sasakura Y."/>
            <person name="Shoguchi E."/>
            <person name="Shin-i T."/>
            <person name="Spagnuolo A."/>
            <person name="Stainier D."/>
            <person name="Suzuki M.M."/>
            <person name="Tassy O."/>
            <person name="Takatori N."/>
            <person name="Tokuoka M."/>
            <person name="Yagi K."/>
            <person name="Yoshizaki F."/>
            <person name="Wada S."/>
            <person name="Zhang C."/>
            <person name="Hyatt P.D."/>
            <person name="Larimer F."/>
            <person name="Detter C."/>
            <person name="Doggett N."/>
            <person name="Glavina T."/>
            <person name="Hawkins T."/>
            <person name="Richardson P."/>
            <person name="Lucas S."/>
            <person name="Kohara Y."/>
            <person name="Levine M."/>
            <person name="Satoh N."/>
            <person name="Rokhsar D.S."/>
        </authorList>
    </citation>
    <scope>NUCLEOTIDE SEQUENCE [LARGE SCALE GENOMIC DNA]</scope>
</reference>
<dbReference type="FunCoup" id="F6Z599">
    <property type="interactions" value="561"/>
</dbReference>
<dbReference type="PRINTS" id="PR01716">
    <property type="entry name" value="DEATHASSOCP3"/>
</dbReference>
<dbReference type="HOGENOM" id="CLU_048181_0_0_1"/>
<reference evidence="8" key="3">
    <citation type="submission" date="2025-08" db="UniProtKB">
        <authorList>
            <consortium name="Ensembl"/>
        </authorList>
    </citation>
    <scope>IDENTIFICATION</scope>
</reference>
<keyword evidence="6" id="KW-0687">Ribonucleoprotein</keyword>